<dbReference type="Pfam" id="PF23436">
    <property type="entry name" value="RabGap-TBC_2"/>
    <property type="match status" value="1"/>
</dbReference>
<keyword evidence="5" id="KW-0931">ER-Golgi transport</keyword>
<keyword evidence="14" id="KW-1185">Reference proteome</keyword>
<dbReference type="InterPro" id="IPR000195">
    <property type="entry name" value="Rab-GAP-TBC_dom"/>
</dbReference>
<protein>
    <recommendedName>
        <fullName evidence="9">GTPase-activating protein GYP5</fullName>
    </recommendedName>
</protein>
<feature type="compositionally biased region" description="Low complexity" evidence="11">
    <location>
        <begin position="85"/>
        <end position="120"/>
    </location>
</feature>
<feature type="coiled-coil region" evidence="10">
    <location>
        <begin position="809"/>
        <end position="871"/>
    </location>
</feature>
<feature type="compositionally biased region" description="Low complexity" evidence="11">
    <location>
        <begin position="10"/>
        <end position="21"/>
    </location>
</feature>
<evidence type="ECO:0000259" key="12">
    <source>
        <dbReference type="PROSITE" id="PS50086"/>
    </source>
</evidence>
<evidence type="ECO:0000256" key="9">
    <source>
        <dbReference type="ARBA" id="ARBA00072088"/>
    </source>
</evidence>
<accession>A0AAJ8KH11</accession>
<keyword evidence="4" id="KW-0963">Cytoplasm</keyword>
<dbReference type="SMART" id="SM00164">
    <property type="entry name" value="TBC"/>
    <property type="match status" value="1"/>
</dbReference>
<feature type="compositionally biased region" description="Low complexity" evidence="11">
    <location>
        <begin position="341"/>
        <end position="388"/>
    </location>
</feature>
<keyword evidence="6" id="KW-0653">Protein transport</keyword>
<feature type="compositionally biased region" description="Low complexity" evidence="11">
    <location>
        <begin position="131"/>
        <end position="185"/>
    </location>
</feature>
<sequence length="898" mass="98124">MSSSSPHGTPLSTQSSLSSPRLPDPISPQVHAAQELKLEDQSSILDDVVTPSASSFNLSSSPSELPSTRQKRNDLTPVKPKKAGKANANARAGASASKVKAAAAMFENKSTSPSSSSFRSIPVNVNTNNRSTSPIKKPTSSPSPSLSNRSPSFSSTSNRSITPSPTKSPSLSLSSSTSPSLSSSKGKGRSTIRSPDVKLDSPFIKNDLKIPSPINTPSPTAGNIDKFSEVPLSNDPLHEHEELALTPTSAQRTHSTSPNLQAPNQTSASLTSSPILSERSFSQPKEVYTPPPKEAPAGKTSFFGSGLNFGFPSSSSASPSSAANNDNSTKIVSEPSGEILGASQQPSRSGSASSQAGGWKSTMTSFLTSRSTSTNSNSNSGPSRSGSGVPTNAEAVNEQTPTRPAALERNPSEGTSFIIHRVDSSTASRDRRISAQLGGGQAIREGFERVRGEMESAAREMRRERESKALTLTESELGDIPLEDDSGESEETVDWNFWGSVVQDFENVARERPKDLSKAIQMGIPPVIRGAIWQLMSSSKSAPLEETYKALLKIPSTHEKAIKKDLNRTFPNHKYFQDNAGIGQEGLFMVVKAYSLYDPEVGYTQGLAFIVAALLLNMPDEEAFCVLVRLMDSYNLRSHFTAEMRGLQLRLFQFDRLVEEILPLLHTHLVRQGVKSSIYAAQWFMTLFSYRFPLSLVYRVLDIVFAEGIEAIFRFSLALLKKSENRLLELEFEQILNFLQSDLFEVYRVPDPISGSENGSIRGEEEEEWRANDFVRDAYEIRITPFMLDSYASEWEEQQKSQNRHALEVDTLRNANRNLSAQVKQLEASLATMNQEHVDLVRQLVMSKIEKEETENELVRYKMLYAELAHAQQDALSTHSRLSGGSINSLSAGNKPSA</sequence>
<dbReference type="GO" id="GO:0015031">
    <property type="term" value="P:protein transport"/>
    <property type="evidence" value="ECO:0007669"/>
    <property type="project" value="UniProtKB-KW"/>
</dbReference>
<dbReference type="Gene3D" id="1.10.472.80">
    <property type="entry name" value="Ypt/Rab-GAP domain of gyp1p, domain 3"/>
    <property type="match status" value="1"/>
</dbReference>
<reference evidence="13" key="2">
    <citation type="submission" date="2024-02" db="EMBL/GenBank/DDBJ databases">
        <title>Comparative genomics of Cryptococcus and Kwoniella reveals pathogenesis evolution and contrasting modes of karyotype evolution via chromosome fusion or intercentromeric recombination.</title>
        <authorList>
            <person name="Coelho M.A."/>
            <person name="David-Palma M."/>
            <person name="Shea T."/>
            <person name="Bowers K."/>
            <person name="McGinley-Smith S."/>
            <person name="Mohammad A.W."/>
            <person name="Gnirke A."/>
            <person name="Yurkov A.M."/>
            <person name="Nowrousian M."/>
            <person name="Sun S."/>
            <person name="Cuomo C.A."/>
            <person name="Heitman J."/>
        </authorList>
    </citation>
    <scope>NUCLEOTIDE SEQUENCE</scope>
    <source>
        <strain evidence="13">CBS 10117</strain>
    </source>
</reference>
<dbReference type="PANTHER" id="PTHR47219">
    <property type="entry name" value="RAB GTPASE-ACTIVATING PROTEIN 1-LIKE"/>
    <property type="match status" value="1"/>
</dbReference>
<dbReference type="Gene3D" id="1.10.8.270">
    <property type="entry name" value="putative rabgap domain of human tbc1 domain family member 14 like domains"/>
    <property type="match status" value="1"/>
</dbReference>
<dbReference type="FunFam" id="1.10.472.80:FF:000044">
    <property type="entry name" value="GTPase-activating protein GYP5"/>
    <property type="match status" value="1"/>
</dbReference>
<dbReference type="GO" id="GO:0031267">
    <property type="term" value="F:small GTPase binding"/>
    <property type="evidence" value="ECO:0007669"/>
    <property type="project" value="TreeGrafter"/>
</dbReference>
<keyword evidence="3" id="KW-0343">GTPase activation</keyword>
<dbReference type="PANTHER" id="PTHR47219:SF9">
    <property type="entry name" value="GTPASE ACTIVATING PROTEIN AND CENTROSOME-ASSOCIATED, ISOFORM B"/>
    <property type="match status" value="1"/>
</dbReference>
<evidence type="ECO:0000256" key="1">
    <source>
        <dbReference type="ARBA" id="ARBA00004496"/>
    </source>
</evidence>
<evidence type="ECO:0000313" key="14">
    <source>
        <dbReference type="Proteomes" id="UP000078595"/>
    </source>
</evidence>
<dbReference type="FunFam" id="1.10.10.750:FF:000003">
    <property type="entry name" value="GTPase activating protein (Evi5)"/>
    <property type="match status" value="1"/>
</dbReference>
<dbReference type="GeneID" id="28964447"/>
<evidence type="ECO:0000256" key="4">
    <source>
        <dbReference type="ARBA" id="ARBA00022490"/>
    </source>
</evidence>
<feature type="domain" description="Rab-GAP TBC" evidence="12">
    <location>
        <begin position="523"/>
        <end position="708"/>
    </location>
</feature>
<dbReference type="InterPro" id="IPR050302">
    <property type="entry name" value="Rab_GAP_TBC_domain"/>
</dbReference>
<evidence type="ECO:0000256" key="10">
    <source>
        <dbReference type="SAM" id="Coils"/>
    </source>
</evidence>
<evidence type="ECO:0000256" key="5">
    <source>
        <dbReference type="ARBA" id="ARBA00022892"/>
    </source>
</evidence>
<dbReference type="GO" id="GO:0016192">
    <property type="term" value="P:vesicle-mediated transport"/>
    <property type="evidence" value="ECO:0007669"/>
    <property type="project" value="UniProtKB-KW"/>
</dbReference>
<evidence type="ECO:0000256" key="7">
    <source>
        <dbReference type="ARBA" id="ARBA00023054"/>
    </source>
</evidence>
<evidence type="ECO:0000256" key="3">
    <source>
        <dbReference type="ARBA" id="ARBA00022468"/>
    </source>
</evidence>
<feature type="region of interest" description="Disordered" evidence="11">
    <location>
        <begin position="48"/>
        <end position="440"/>
    </location>
</feature>
<keyword evidence="7 10" id="KW-0175">Coiled coil</keyword>
<dbReference type="GO" id="GO:0005096">
    <property type="term" value="F:GTPase activator activity"/>
    <property type="evidence" value="ECO:0007669"/>
    <property type="project" value="UniProtKB-KW"/>
</dbReference>
<comment type="similarity">
    <text evidence="8">Belongs to the GYP5 family.</text>
</comment>
<feature type="region of interest" description="Disordered" evidence="11">
    <location>
        <begin position="1"/>
        <end position="30"/>
    </location>
</feature>
<feature type="compositionally biased region" description="Low complexity" evidence="11">
    <location>
        <begin position="51"/>
        <end position="67"/>
    </location>
</feature>
<reference evidence="13" key="1">
    <citation type="submission" date="2013-07" db="EMBL/GenBank/DDBJ databases">
        <authorList>
            <consortium name="The Broad Institute Genome Sequencing Platform"/>
            <person name="Cuomo C."/>
            <person name="Litvintseva A."/>
            <person name="Chen Y."/>
            <person name="Heitman J."/>
            <person name="Sun S."/>
            <person name="Springer D."/>
            <person name="Dromer F."/>
            <person name="Young S.K."/>
            <person name="Zeng Q."/>
            <person name="Gargeya S."/>
            <person name="Fitzgerald M."/>
            <person name="Abouelleil A."/>
            <person name="Alvarado L."/>
            <person name="Berlin A.M."/>
            <person name="Chapman S.B."/>
            <person name="Dewar J."/>
            <person name="Goldberg J."/>
            <person name="Griggs A."/>
            <person name="Gujja S."/>
            <person name="Hansen M."/>
            <person name="Howarth C."/>
            <person name="Imamovic A."/>
            <person name="Larimer J."/>
            <person name="McCowan C."/>
            <person name="Murphy C."/>
            <person name="Pearson M."/>
            <person name="Priest M."/>
            <person name="Roberts A."/>
            <person name="Saif S."/>
            <person name="Shea T."/>
            <person name="Sykes S."/>
            <person name="Wortman J."/>
            <person name="Nusbaum C."/>
            <person name="Birren B."/>
        </authorList>
    </citation>
    <scope>NUCLEOTIDE SEQUENCE</scope>
    <source>
        <strain evidence="13">CBS 10117</strain>
    </source>
</reference>
<proteinExistence type="inferred from homology"/>
<dbReference type="KEGG" id="kdj:28964447"/>
<evidence type="ECO:0000256" key="8">
    <source>
        <dbReference type="ARBA" id="ARBA00061661"/>
    </source>
</evidence>
<evidence type="ECO:0000256" key="6">
    <source>
        <dbReference type="ARBA" id="ARBA00022927"/>
    </source>
</evidence>
<evidence type="ECO:0000256" key="2">
    <source>
        <dbReference type="ARBA" id="ARBA00022448"/>
    </source>
</evidence>
<dbReference type="Proteomes" id="UP000078595">
    <property type="component" value="Chromosome 1"/>
</dbReference>
<dbReference type="InterPro" id="IPR035969">
    <property type="entry name" value="Rab-GAP_TBC_sf"/>
</dbReference>
<feature type="compositionally biased region" description="Low complexity" evidence="11">
    <location>
        <begin position="312"/>
        <end position="328"/>
    </location>
</feature>
<dbReference type="RefSeq" id="XP_018266772.2">
    <property type="nucleotide sequence ID" value="XM_018404118.2"/>
</dbReference>
<organism evidence="13 14">
    <name type="scientific">Kwoniella dejecticola CBS 10117</name>
    <dbReference type="NCBI Taxonomy" id="1296121"/>
    <lineage>
        <taxon>Eukaryota</taxon>
        <taxon>Fungi</taxon>
        <taxon>Dikarya</taxon>
        <taxon>Basidiomycota</taxon>
        <taxon>Agaricomycotina</taxon>
        <taxon>Tremellomycetes</taxon>
        <taxon>Tremellales</taxon>
        <taxon>Cryptococcaceae</taxon>
        <taxon>Kwoniella</taxon>
    </lineage>
</organism>
<dbReference type="PROSITE" id="PS50086">
    <property type="entry name" value="TBC_RABGAP"/>
    <property type="match status" value="1"/>
</dbReference>
<gene>
    <name evidence="13" type="ORF">I303_100745</name>
</gene>
<comment type="subcellular location">
    <subcellularLocation>
        <location evidence="1">Cytoplasm</location>
    </subcellularLocation>
</comment>
<dbReference type="FunFam" id="1.10.8.270:FF:000001">
    <property type="entry name" value="TBC1 domain family member 1"/>
    <property type="match status" value="1"/>
</dbReference>
<name>A0AAJ8KH11_9TREE</name>
<dbReference type="GO" id="GO:0005737">
    <property type="term" value="C:cytoplasm"/>
    <property type="evidence" value="ECO:0007669"/>
    <property type="project" value="UniProtKB-SubCell"/>
</dbReference>
<feature type="compositionally biased region" description="Polar residues" evidence="11">
    <location>
        <begin position="246"/>
        <end position="283"/>
    </location>
</feature>
<evidence type="ECO:0000256" key="11">
    <source>
        <dbReference type="SAM" id="MobiDB-lite"/>
    </source>
</evidence>
<dbReference type="AlphaFoldDB" id="A0AAJ8KH11"/>
<dbReference type="EMBL" id="CP144530">
    <property type="protein sequence ID" value="WWC58209.1"/>
    <property type="molecule type" value="Genomic_DNA"/>
</dbReference>
<keyword evidence="2" id="KW-0813">Transport</keyword>
<evidence type="ECO:0000313" key="13">
    <source>
        <dbReference type="EMBL" id="WWC58209.1"/>
    </source>
</evidence>
<feature type="compositionally biased region" description="Basic and acidic residues" evidence="11">
    <location>
        <begin position="420"/>
        <end position="433"/>
    </location>
</feature>
<dbReference type="SUPFAM" id="SSF47923">
    <property type="entry name" value="Ypt/Rab-GAP domain of gyp1p"/>
    <property type="match status" value="2"/>
</dbReference>
<dbReference type="Gene3D" id="1.10.10.750">
    <property type="entry name" value="Ypt/Rab-GAP domain of gyp1p, domain 1"/>
    <property type="match status" value="1"/>
</dbReference>